<dbReference type="GO" id="GO:0005886">
    <property type="term" value="C:plasma membrane"/>
    <property type="evidence" value="ECO:0007669"/>
    <property type="project" value="UniProtKB-SubCell"/>
</dbReference>
<dbReference type="EMBL" id="FPCK01000001">
    <property type="protein sequence ID" value="SFV27702.1"/>
    <property type="molecule type" value="Genomic_DNA"/>
</dbReference>
<dbReference type="Pfam" id="PF13440">
    <property type="entry name" value="Polysacc_synt_3"/>
    <property type="match status" value="1"/>
</dbReference>
<dbReference type="STRING" id="429728.SAMN05216456_0341"/>
<keyword evidence="5 6" id="KW-0472">Membrane</keyword>
<feature type="transmembrane region" description="Helical" evidence="6">
    <location>
        <begin position="168"/>
        <end position="185"/>
    </location>
</feature>
<evidence type="ECO:0000313" key="7">
    <source>
        <dbReference type="EMBL" id="SFV27702.1"/>
    </source>
</evidence>
<keyword evidence="3 6" id="KW-0812">Transmembrane</keyword>
<feature type="transmembrane region" description="Helical" evidence="6">
    <location>
        <begin position="18"/>
        <end position="38"/>
    </location>
</feature>
<dbReference type="AlphaFoldDB" id="A0A1I7MZ74"/>
<dbReference type="OrthoDB" id="9769862at2"/>
<organism evidence="7 8">
    <name type="scientific">Devosia crocina</name>
    <dbReference type="NCBI Taxonomy" id="429728"/>
    <lineage>
        <taxon>Bacteria</taxon>
        <taxon>Pseudomonadati</taxon>
        <taxon>Pseudomonadota</taxon>
        <taxon>Alphaproteobacteria</taxon>
        <taxon>Hyphomicrobiales</taxon>
        <taxon>Devosiaceae</taxon>
        <taxon>Devosia</taxon>
    </lineage>
</organism>
<protein>
    <submittedName>
        <fullName evidence="7">Polysaccharide transporter, PST family</fullName>
    </submittedName>
</protein>
<evidence type="ECO:0000256" key="5">
    <source>
        <dbReference type="ARBA" id="ARBA00023136"/>
    </source>
</evidence>
<feature type="transmembrane region" description="Helical" evidence="6">
    <location>
        <begin position="405"/>
        <end position="424"/>
    </location>
</feature>
<feature type="transmembrane region" description="Helical" evidence="6">
    <location>
        <begin position="103"/>
        <end position="120"/>
    </location>
</feature>
<dbReference type="Proteomes" id="UP000199074">
    <property type="component" value="Unassembled WGS sequence"/>
</dbReference>
<feature type="transmembrane region" description="Helical" evidence="6">
    <location>
        <begin position="191"/>
        <end position="210"/>
    </location>
</feature>
<dbReference type="InterPro" id="IPR044550">
    <property type="entry name" value="WzxE"/>
</dbReference>
<feature type="transmembrane region" description="Helical" evidence="6">
    <location>
        <begin position="50"/>
        <end position="73"/>
    </location>
</feature>
<dbReference type="GO" id="GO:0009246">
    <property type="term" value="P:enterobacterial common antigen biosynthetic process"/>
    <property type="evidence" value="ECO:0007669"/>
    <property type="project" value="InterPro"/>
</dbReference>
<dbReference type="PANTHER" id="PTHR30250:SF11">
    <property type="entry name" value="O-ANTIGEN TRANSPORTER-RELATED"/>
    <property type="match status" value="1"/>
</dbReference>
<comment type="subcellular location">
    <subcellularLocation>
        <location evidence="1">Cell membrane</location>
        <topology evidence="1">Multi-pass membrane protein</topology>
    </subcellularLocation>
</comment>
<dbReference type="RefSeq" id="WP_092420061.1">
    <property type="nucleotide sequence ID" value="NZ_FPCK01000001.1"/>
</dbReference>
<dbReference type="InterPro" id="IPR050833">
    <property type="entry name" value="Poly_Biosynth_Transport"/>
</dbReference>
<feature type="transmembrane region" description="Helical" evidence="6">
    <location>
        <begin position="377"/>
        <end position="399"/>
    </location>
</feature>
<dbReference type="CDD" id="cd13125">
    <property type="entry name" value="MATE_like_10"/>
    <property type="match status" value="1"/>
</dbReference>
<reference evidence="7 8" key="1">
    <citation type="submission" date="2016-10" db="EMBL/GenBank/DDBJ databases">
        <authorList>
            <person name="de Groot N.N."/>
        </authorList>
    </citation>
    <scope>NUCLEOTIDE SEQUENCE [LARGE SCALE GENOMIC DNA]</scope>
    <source>
        <strain evidence="7 8">IPL20</strain>
    </source>
</reference>
<feature type="transmembrane region" description="Helical" evidence="6">
    <location>
        <begin position="132"/>
        <end position="156"/>
    </location>
</feature>
<evidence type="ECO:0000313" key="8">
    <source>
        <dbReference type="Proteomes" id="UP000199074"/>
    </source>
</evidence>
<feature type="transmembrane region" description="Helical" evidence="6">
    <location>
        <begin position="460"/>
        <end position="485"/>
    </location>
</feature>
<gene>
    <name evidence="7" type="ORF">SAMN05216456_0341</name>
</gene>
<feature type="transmembrane region" description="Helical" evidence="6">
    <location>
        <begin position="351"/>
        <end position="370"/>
    </location>
</feature>
<name>A0A1I7MZ74_9HYPH</name>
<evidence type="ECO:0000256" key="6">
    <source>
        <dbReference type="SAM" id="Phobius"/>
    </source>
</evidence>
<keyword evidence="2" id="KW-1003">Cell membrane</keyword>
<evidence type="ECO:0000256" key="1">
    <source>
        <dbReference type="ARBA" id="ARBA00004651"/>
    </source>
</evidence>
<evidence type="ECO:0000256" key="3">
    <source>
        <dbReference type="ARBA" id="ARBA00022692"/>
    </source>
</evidence>
<feature type="transmembrane region" description="Helical" evidence="6">
    <location>
        <begin position="436"/>
        <end position="454"/>
    </location>
</feature>
<evidence type="ECO:0000256" key="2">
    <source>
        <dbReference type="ARBA" id="ARBA00022475"/>
    </source>
</evidence>
<evidence type="ECO:0000256" key="4">
    <source>
        <dbReference type="ARBA" id="ARBA00022989"/>
    </source>
</evidence>
<accession>A0A1I7MZ74</accession>
<feature type="transmembrane region" description="Helical" evidence="6">
    <location>
        <begin position="231"/>
        <end position="252"/>
    </location>
</feature>
<keyword evidence="8" id="KW-1185">Reference proteome</keyword>
<feature type="transmembrane region" description="Helical" evidence="6">
    <location>
        <begin position="264"/>
        <end position="283"/>
    </location>
</feature>
<dbReference type="PANTHER" id="PTHR30250">
    <property type="entry name" value="PST FAMILY PREDICTED COLANIC ACID TRANSPORTER"/>
    <property type="match status" value="1"/>
</dbReference>
<keyword evidence="4 6" id="KW-1133">Transmembrane helix</keyword>
<feature type="transmembrane region" description="Helical" evidence="6">
    <location>
        <begin position="316"/>
        <end position="339"/>
    </location>
</feature>
<sequence>MSSGPAVADRGTSSYREILHSTALVGASSVVAMFFSLIRMKMFAILLGPSGLGAVSLLTSMIDVVVAVVGLGIGQSGIRQIAKAQGEGDLARMAGTISTVQRASLALGTAGGIVLAALAMPISRVTFSSTDYVAALVLLGLAVLFRILMAGETALLQGTRRILELAKVNIITSVAAVVVAAPMLWFWREGAIAPLLVVSALAGWLAARWYSRKVPHARKSAQGAPGELGELLRLGVAFTVSGFLTMGAAYAVRMIVLQSQGLEAAGFYQAAWAVAGLYVGVVFQSMGTDFYPRLTAAVADDVAVSRLVNEQTQVSLLLAGPGVIATMTCSHLLVTVFYSPEFGPAASLLRWLSLGMMLRVLTWPMGFIIVAKGWQKIFIATEVAATVIHVGLSAALVPVLGIDGAGMAFFCLYVCHGIIVYVIVRRACGYAVSIENRLIVVFFGICCASSFAAFGYLPFWWATLVGSALTSTTGLFSLFALLRLVPPGSLPKPVRWVLSSVGVGV</sequence>
<proteinExistence type="predicted"/>